<dbReference type="Gene3D" id="3.40.1410.10">
    <property type="entry name" value="Chorismate lyase-like"/>
    <property type="match status" value="1"/>
</dbReference>
<dbReference type="Proteomes" id="UP001630969">
    <property type="component" value="Unassembled WGS sequence"/>
</dbReference>
<dbReference type="InterPro" id="IPR050679">
    <property type="entry name" value="Bact_HTH_transcr_reg"/>
</dbReference>
<dbReference type="SMART" id="SM00866">
    <property type="entry name" value="UTRA"/>
    <property type="match status" value="1"/>
</dbReference>
<dbReference type="InterPro" id="IPR036390">
    <property type="entry name" value="WH_DNA-bd_sf"/>
</dbReference>
<sequence length="244" mass="27790">MHSPALHYQIISQSIEQEILAGRIQAQGKLPAERQLADTFATTRVTLREALALLEGKGLIYRENRRGWYVSPPRLRYNPTERASFNELVTAQGRLGHTRLLASQLAYPSPEAAQTMGLPAFTKSWNLQRLRSLDGRVVLLEENHVCASCCPDLGRHDLSQSLTRLFEEHYQLHLARTQIQFYPVILEGERASLLGLTPGSSALFIRRLNFDEAGRLYELDHEYWRHDALVIELERISAPPARQP</sequence>
<dbReference type="SUPFAM" id="SSF64288">
    <property type="entry name" value="Chorismate lyase-like"/>
    <property type="match status" value="1"/>
</dbReference>
<evidence type="ECO:0000259" key="4">
    <source>
        <dbReference type="PROSITE" id="PS50949"/>
    </source>
</evidence>
<gene>
    <name evidence="5" type="ORF">ACEUDJ_02120</name>
</gene>
<dbReference type="InterPro" id="IPR028978">
    <property type="entry name" value="Chorismate_lyase_/UTRA_dom_sf"/>
</dbReference>
<organism evidence="5 6">
    <name type="scientific">Aeromonas bivalvium</name>
    <dbReference type="NCBI Taxonomy" id="440079"/>
    <lineage>
        <taxon>Bacteria</taxon>
        <taxon>Pseudomonadati</taxon>
        <taxon>Pseudomonadota</taxon>
        <taxon>Gammaproteobacteria</taxon>
        <taxon>Aeromonadales</taxon>
        <taxon>Aeromonadaceae</taxon>
        <taxon>Aeromonas</taxon>
    </lineage>
</organism>
<evidence type="ECO:0000256" key="1">
    <source>
        <dbReference type="ARBA" id="ARBA00023015"/>
    </source>
</evidence>
<evidence type="ECO:0000313" key="5">
    <source>
        <dbReference type="EMBL" id="MFM4891677.1"/>
    </source>
</evidence>
<dbReference type="EMBL" id="JBGXBU010000001">
    <property type="protein sequence ID" value="MFM4891677.1"/>
    <property type="molecule type" value="Genomic_DNA"/>
</dbReference>
<dbReference type="InterPro" id="IPR000524">
    <property type="entry name" value="Tscrpt_reg_HTH_GntR"/>
</dbReference>
<dbReference type="Gene3D" id="1.10.10.10">
    <property type="entry name" value="Winged helix-like DNA-binding domain superfamily/Winged helix DNA-binding domain"/>
    <property type="match status" value="1"/>
</dbReference>
<reference evidence="5 6" key="1">
    <citation type="submission" date="2024-09" db="EMBL/GenBank/DDBJ databases">
        <title>Aeromonas strains Genome sequencing and assembly.</title>
        <authorList>
            <person name="Hu X."/>
            <person name="Tang B."/>
        </authorList>
    </citation>
    <scope>NUCLEOTIDE SEQUENCE [LARGE SCALE GENOMIC DNA]</scope>
    <source>
        <strain evidence="5 6">NB23SCDHY001</strain>
    </source>
</reference>
<keyword evidence="2" id="KW-0238">DNA-binding</keyword>
<evidence type="ECO:0000256" key="2">
    <source>
        <dbReference type="ARBA" id="ARBA00023125"/>
    </source>
</evidence>
<dbReference type="PANTHER" id="PTHR44846">
    <property type="entry name" value="MANNOSYL-D-GLYCERATE TRANSPORT/METABOLISM SYSTEM REPRESSOR MNGR-RELATED"/>
    <property type="match status" value="1"/>
</dbReference>
<dbReference type="PRINTS" id="PR00035">
    <property type="entry name" value="HTHGNTR"/>
</dbReference>
<dbReference type="Pfam" id="PF07702">
    <property type="entry name" value="UTRA"/>
    <property type="match status" value="1"/>
</dbReference>
<dbReference type="PROSITE" id="PS50949">
    <property type="entry name" value="HTH_GNTR"/>
    <property type="match status" value="1"/>
</dbReference>
<evidence type="ECO:0000256" key="3">
    <source>
        <dbReference type="ARBA" id="ARBA00023163"/>
    </source>
</evidence>
<dbReference type="Pfam" id="PF00392">
    <property type="entry name" value="GntR"/>
    <property type="match status" value="1"/>
</dbReference>
<protein>
    <submittedName>
        <fullName evidence="5">UTRA domain-containing protein</fullName>
    </submittedName>
</protein>
<dbReference type="PANTHER" id="PTHR44846:SF7">
    <property type="entry name" value="TRANSCRIPTIONAL REGULATOR OF 2-AMINOETHYLPHOSPHONATE DEGRADATION OPERONS-RELATED"/>
    <property type="match status" value="1"/>
</dbReference>
<comment type="caution">
    <text evidence="5">The sequence shown here is derived from an EMBL/GenBank/DDBJ whole genome shotgun (WGS) entry which is preliminary data.</text>
</comment>
<proteinExistence type="predicted"/>
<name>A0ABW9GKL7_9GAMM</name>
<dbReference type="RefSeq" id="WP_041998593.1">
    <property type="nucleotide sequence ID" value="NZ_CDBT01000044.1"/>
</dbReference>
<dbReference type="InterPro" id="IPR036388">
    <property type="entry name" value="WH-like_DNA-bd_sf"/>
</dbReference>
<evidence type="ECO:0000313" key="6">
    <source>
        <dbReference type="Proteomes" id="UP001630969"/>
    </source>
</evidence>
<accession>A0ABW9GKL7</accession>
<dbReference type="GeneID" id="97218857"/>
<feature type="domain" description="HTH gntR-type" evidence="4">
    <location>
        <begin position="5"/>
        <end position="73"/>
    </location>
</feature>
<keyword evidence="3" id="KW-0804">Transcription</keyword>
<keyword evidence="6" id="KW-1185">Reference proteome</keyword>
<dbReference type="InterPro" id="IPR011663">
    <property type="entry name" value="UTRA"/>
</dbReference>
<dbReference type="SMART" id="SM00345">
    <property type="entry name" value="HTH_GNTR"/>
    <property type="match status" value="1"/>
</dbReference>
<dbReference type="CDD" id="cd07377">
    <property type="entry name" value="WHTH_GntR"/>
    <property type="match status" value="1"/>
</dbReference>
<keyword evidence="1" id="KW-0805">Transcription regulation</keyword>
<dbReference type="SUPFAM" id="SSF46785">
    <property type="entry name" value="Winged helix' DNA-binding domain"/>
    <property type="match status" value="1"/>
</dbReference>